<sequence>MNPTVAAVRAGVQRGVIELRNSFTNAQDLWNYFFPTAALLTAMFFMRGSTVPGTSFSLGARTLPSALGMGLAFGGMLVLASQLVIEREDGTLLRAKATPNGMLGYLVGKIILMSTVALVSMSVQLVPALFFLDGLRVTSASAWFTLLWVAVLGLVATLPMGAVLGALIENPRNLGLVMLPNMGLIALSGIFYPINGYPGWLQGVAQVFPIYWLGLGMRSALLPDGMAAVELDGSWRHLETLGVLGAWAVLGLVLAPVVLRRMARRESGSRVAARRERAMQRVG</sequence>
<dbReference type="EMBL" id="LT607754">
    <property type="protein sequence ID" value="SCG60773.1"/>
    <property type="molecule type" value="Genomic_DNA"/>
</dbReference>
<name>A0A1C5IRK8_9ACTN</name>
<evidence type="ECO:0000256" key="2">
    <source>
        <dbReference type="ARBA" id="ARBA00022692"/>
    </source>
</evidence>
<dbReference type="InterPro" id="IPR013525">
    <property type="entry name" value="ABC2_TM"/>
</dbReference>
<feature type="transmembrane region" description="Helical" evidence="5">
    <location>
        <begin position="142"/>
        <end position="167"/>
    </location>
</feature>
<comment type="subcellular location">
    <subcellularLocation>
        <location evidence="1">Membrane</location>
        <topology evidence="1">Multi-pass membrane protein</topology>
    </subcellularLocation>
</comment>
<feature type="domain" description="ABC-2 type transporter transmembrane" evidence="6">
    <location>
        <begin position="62"/>
        <end position="255"/>
    </location>
</feature>
<keyword evidence="8" id="KW-1185">Reference proteome</keyword>
<evidence type="ECO:0000313" key="7">
    <source>
        <dbReference type="EMBL" id="SCG60773.1"/>
    </source>
</evidence>
<protein>
    <submittedName>
        <fullName evidence="7">ABC-2 type transport system permease protein</fullName>
    </submittedName>
</protein>
<feature type="transmembrane region" description="Helical" evidence="5">
    <location>
        <begin position="174"/>
        <end position="194"/>
    </location>
</feature>
<feature type="transmembrane region" description="Helical" evidence="5">
    <location>
        <begin position="66"/>
        <end position="85"/>
    </location>
</feature>
<dbReference type="Pfam" id="PF12698">
    <property type="entry name" value="ABC2_membrane_3"/>
    <property type="match status" value="1"/>
</dbReference>
<dbReference type="AlphaFoldDB" id="A0A1C5IRK8"/>
<evidence type="ECO:0000256" key="4">
    <source>
        <dbReference type="ARBA" id="ARBA00023136"/>
    </source>
</evidence>
<dbReference type="OrthoDB" id="9786643at2"/>
<organism evidence="7 8">
    <name type="scientific">Micromonospora inositola</name>
    <dbReference type="NCBI Taxonomy" id="47865"/>
    <lineage>
        <taxon>Bacteria</taxon>
        <taxon>Bacillati</taxon>
        <taxon>Actinomycetota</taxon>
        <taxon>Actinomycetes</taxon>
        <taxon>Micromonosporales</taxon>
        <taxon>Micromonosporaceae</taxon>
        <taxon>Micromonospora</taxon>
    </lineage>
</organism>
<evidence type="ECO:0000313" key="8">
    <source>
        <dbReference type="Proteomes" id="UP000198221"/>
    </source>
</evidence>
<dbReference type="GO" id="GO:0016020">
    <property type="term" value="C:membrane"/>
    <property type="evidence" value="ECO:0007669"/>
    <property type="project" value="UniProtKB-SubCell"/>
</dbReference>
<evidence type="ECO:0000256" key="5">
    <source>
        <dbReference type="SAM" id="Phobius"/>
    </source>
</evidence>
<dbReference type="InterPro" id="IPR052902">
    <property type="entry name" value="ABC-2_transporter"/>
</dbReference>
<evidence type="ECO:0000256" key="3">
    <source>
        <dbReference type="ARBA" id="ARBA00022989"/>
    </source>
</evidence>
<feature type="transmembrane region" description="Helical" evidence="5">
    <location>
        <begin position="241"/>
        <end position="259"/>
    </location>
</feature>
<evidence type="ECO:0000259" key="6">
    <source>
        <dbReference type="Pfam" id="PF12698"/>
    </source>
</evidence>
<keyword evidence="2 5" id="KW-0812">Transmembrane</keyword>
<keyword evidence="3 5" id="KW-1133">Transmembrane helix</keyword>
<reference evidence="8" key="1">
    <citation type="submission" date="2016-06" db="EMBL/GenBank/DDBJ databases">
        <authorList>
            <person name="Varghese N."/>
            <person name="Submissions Spin"/>
        </authorList>
    </citation>
    <scope>NUCLEOTIDE SEQUENCE [LARGE SCALE GENOMIC DNA]</scope>
    <source>
        <strain evidence="8">DSM 43819</strain>
    </source>
</reference>
<dbReference type="PANTHER" id="PTHR43027:SF2">
    <property type="entry name" value="TRANSPORT PERMEASE PROTEIN"/>
    <property type="match status" value="1"/>
</dbReference>
<dbReference type="RefSeq" id="WP_089015983.1">
    <property type="nucleotide sequence ID" value="NZ_LT607754.1"/>
</dbReference>
<proteinExistence type="predicted"/>
<dbReference type="GO" id="GO:0140359">
    <property type="term" value="F:ABC-type transporter activity"/>
    <property type="evidence" value="ECO:0007669"/>
    <property type="project" value="InterPro"/>
</dbReference>
<gene>
    <name evidence="7" type="ORF">GA0070613_3294</name>
</gene>
<dbReference type="Proteomes" id="UP000198221">
    <property type="component" value="Chromosome I"/>
</dbReference>
<dbReference type="PANTHER" id="PTHR43027">
    <property type="entry name" value="DOXORUBICIN RESISTANCE ABC TRANSPORTER PERMEASE PROTEIN DRRC-RELATED"/>
    <property type="match status" value="1"/>
</dbReference>
<accession>A0A1C5IRK8</accession>
<feature type="transmembrane region" description="Helical" evidence="5">
    <location>
        <begin position="29"/>
        <end position="46"/>
    </location>
</feature>
<feature type="transmembrane region" description="Helical" evidence="5">
    <location>
        <begin position="106"/>
        <end position="130"/>
    </location>
</feature>
<evidence type="ECO:0000256" key="1">
    <source>
        <dbReference type="ARBA" id="ARBA00004141"/>
    </source>
</evidence>
<keyword evidence="4 5" id="KW-0472">Membrane</keyword>